<evidence type="ECO:0000259" key="1">
    <source>
        <dbReference type="Pfam" id="PF12937"/>
    </source>
</evidence>
<evidence type="ECO:0000313" key="2">
    <source>
        <dbReference type="EMBL" id="KIY65289.1"/>
    </source>
</evidence>
<accession>A0A0D7B544</accession>
<protein>
    <recommendedName>
        <fullName evidence="1">F-box domain-containing protein</fullName>
    </recommendedName>
</protein>
<dbReference type="Proteomes" id="UP000054007">
    <property type="component" value="Unassembled WGS sequence"/>
</dbReference>
<sequence>MNNPAAGFCCGKDIPVELLSRIFSLAIPNPISRDATRSAIGRVCRAWRRTLFDTHSLWSKIDIEFSEDWGSYEFAVATTTDMSFLNKALKLAHPHPLSIRIKCDRTEPSHLGWPEEQIDQLKNALTLLFMHSNHWRHFDCSVPGWLFDSLWPLELFCGDTLEHFALRCTSWTNQFPLRSHITRRTRFGSSLRHLEFNFQIPRFATPWSQIQSLTAGFSTLDECLEVLHSASRLTTLFVTHVGNAERKAAGVVLMEVTRLDFTPCALAALSTSLRTPNIEKFAIRRAVAKTHVAHIPNADYDTECGTGVWGDLCMEQVVKHAVDFLTASQTHRLTTLRVSCGQLEYESTDMIPLLTLVGGSVETLQLDYGYDWNEFLYAFRTMPLLPRLKAFHIKGTLTNSDLFLLDPSLERLICARAEIASCDKAVERLCEVKICGLMHWEDFSRETNNALEVERWVSSSLVQTLLKYSRRGLRVEWTLGNIDLMEEARSMEIQRF</sequence>
<organism evidence="2 3">
    <name type="scientific">Cylindrobasidium torrendii FP15055 ss-10</name>
    <dbReference type="NCBI Taxonomy" id="1314674"/>
    <lineage>
        <taxon>Eukaryota</taxon>
        <taxon>Fungi</taxon>
        <taxon>Dikarya</taxon>
        <taxon>Basidiomycota</taxon>
        <taxon>Agaricomycotina</taxon>
        <taxon>Agaricomycetes</taxon>
        <taxon>Agaricomycetidae</taxon>
        <taxon>Agaricales</taxon>
        <taxon>Marasmiineae</taxon>
        <taxon>Physalacriaceae</taxon>
        <taxon>Cylindrobasidium</taxon>
    </lineage>
</organism>
<dbReference type="AlphaFoldDB" id="A0A0D7B544"/>
<dbReference type="Gene3D" id="1.20.1280.50">
    <property type="match status" value="1"/>
</dbReference>
<name>A0A0D7B544_9AGAR</name>
<dbReference type="InterPro" id="IPR001810">
    <property type="entry name" value="F-box_dom"/>
</dbReference>
<keyword evidence="3" id="KW-1185">Reference proteome</keyword>
<dbReference type="Pfam" id="PF12937">
    <property type="entry name" value="F-box-like"/>
    <property type="match status" value="1"/>
</dbReference>
<evidence type="ECO:0000313" key="3">
    <source>
        <dbReference type="Proteomes" id="UP000054007"/>
    </source>
</evidence>
<gene>
    <name evidence="2" type="ORF">CYLTODRAFT_424483</name>
</gene>
<feature type="domain" description="F-box" evidence="1">
    <location>
        <begin position="13"/>
        <end position="63"/>
    </location>
</feature>
<reference evidence="2 3" key="1">
    <citation type="journal article" date="2015" name="Fungal Genet. Biol.">
        <title>Evolution of novel wood decay mechanisms in Agaricales revealed by the genome sequences of Fistulina hepatica and Cylindrobasidium torrendii.</title>
        <authorList>
            <person name="Floudas D."/>
            <person name="Held B.W."/>
            <person name="Riley R."/>
            <person name="Nagy L.G."/>
            <person name="Koehler G."/>
            <person name="Ransdell A.S."/>
            <person name="Younus H."/>
            <person name="Chow J."/>
            <person name="Chiniquy J."/>
            <person name="Lipzen A."/>
            <person name="Tritt A."/>
            <person name="Sun H."/>
            <person name="Haridas S."/>
            <person name="LaButti K."/>
            <person name="Ohm R.A."/>
            <person name="Kues U."/>
            <person name="Blanchette R.A."/>
            <person name="Grigoriev I.V."/>
            <person name="Minto R.E."/>
            <person name="Hibbett D.S."/>
        </authorList>
    </citation>
    <scope>NUCLEOTIDE SEQUENCE [LARGE SCALE GENOMIC DNA]</scope>
    <source>
        <strain evidence="2 3">FP15055 ss-10</strain>
    </source>
</reference>
<dbReference type="EMBL" id="KN880596">
    <property type="protein sequence ID" value="KIY65289.1"/>
    <property type="molecule type" value="Genomic_DNA"/>
</dbReference>
<proteinExistence type="predicted"/>
<dbReference type="OrthoDB" id="3217549at2759"/>